<feature type="binding site" evidence="8">
    <location>
        <position position="65"/>
    </location>
    <ligand>
        <name>substrate</name>
    </ligand>
</feature>
<evidence type="ECO:0000256" key="2">
    <source>
        <dbReference type="ARBA" id="ARBA00010219"/>
    </source>
</evidence>
<dbReference type="PANTHER" id="PTHR31689">
    <property type="entry name" value="DIAMINOPIMELATE EPIMERASE, CHLOROPLASTIC"/>
    <property type="match status" value="1"/>
</dbReference>
<dbReference type="EMBL" id="CP010904">
    <property type="protein sequence ID" value="AKJ64096.1"/>
    <property type="molecule type" value="Genomic_DNA"/>
</dbReference>
<proteinExistence type="inferred from homology"/>
<dbReference type="PANTHER" id="PTHR31689:SF0">
    <property type="entry name" value="DIAMINOPIMELATE EPIMERASE"/>
    <property type="match status" value="1"/>
</dbReference>
<dbReference type="GO" id="GO:0009089">
    <property type="term" value="P:lysine biosynthetic process via diaminopimelate"/>
    <property type="evidence" value="ECO:0007669"/>
    <property type="project" value="UniProtKB-UniRule"/>
</dbReference>
<name>A0A0G3EC65_9BACT</name>
<dbReference type="SUPFAM" id="SSF54506">
    <property type="entry name" value="Diaminopimelate epimerase-like"/>
    <property type="match status" value="2"/>
</dbReference>
<comment type="function">
    <text evidence="8">Catalyzes the stereoinversion of LL-2,6-diaminopimelate (L,L-DAP) to meso-diaminopimelate (meso-DAP), a precursor of L-lysine and an essential component of the bacterial peptidoglycan.</text>
</comment>
<evidence type="ECO:0000256" key="8">
    <source>
        <dbReference type="HAMAP-Rule" id="MF_00197"/>
    </source>
</evidence>
<dbReference type="EC" id="5.1.1.7" evidence="3 8"/>
<dbReference type="AlphaFoldDB" id="A0A0G3EC65"/>
<dbReference type="InterPro" id="IPR001653">
    <property type="entry name" value="DAP_epimerase_DapF"/>
</dbReference>
<dbReference type="RefSeq" id="WP_052881462.1">
    <property type="nucleotide sequence ID" value="NZ_CP010904.1"/>
</dbReference>
<dbReference type="GO" id="GO:0005829">
    <property type="term" value="C:cytosol"/>
    <property type="evidence" value="ECO:0007669"/>
    <property type="project" value="TreeGrafter"/>
</dbReference>
<feature type="binding site" evidence="8">
    <location>
        <begin position="198"/>
        <end position="199"/>
    </location>
    <ligand>
        <name>substrate</name>
    </ligand>
</feature>
<keyword evidence="5 8" id="KW-0457">Lysine biosynthesis</keyword>
<comment type="subunit">
    <text evidence="8">Homodimer.</text>
</comment>
<evidence type="ECO:0000256" key="9">
    <source>
        <dbReference type="PROSITE-ProRule" id="PRU10125"/>
    </source>
</evidence>
<evidence type="ECO:0000313" key="11">
    <source>
        <dbReference type="Proteomes" id="UP000035268"/>
    </source>
</evidence>
<evidence type="ECO:0000256" key="7">
    <source>
        <dbReference type="ARBA" id="ARBA00051712"/>
    </source>
</evidence>
<feature type="active site" evidence="9">
    <location>
        <position position="74"/>
    </location>
</feature>
<keyword evidence="11" id="KW-1185">Reference proteome</keyword>
<dbReference type="InterPro" id="IPR018510">
    <property type="entry name" value="DAP_epimerase_AS"/>
</dbReference>
<protein>
    <recommendedName>
        <fullName evidence="3 8">Diaminopimelate epimerase</fullName>
        <shortName evidence="8">DAP epimerase</shortName>
        <ecNumber evidence="3 8">5.1.1.7</ecNumber>
    </recommendedName>
    <alternativeName>
        <fullName evidence="8">PLP-independent amino acid racemase</fullName>
    </alternativeName>
</protein>
<dbReference type="HAMAP" id="MF_00197">
    <property type="entry name" value="DAP_epimerase"/>
    <property type="match status" value="1"/>
</dbReference>
<evidence type="ECO:0000256" key="6">
    <source>
        <dbReference type="ARBA" id="ARBA00023235"/>
    </source>
</evidence>
<evidence type="ECO:0000256" key="4">
    <source>
        <dbReference type="ARBA" id="ARBA00022605"/>
    </source>
</evidence>
<evidence type="ECO:0000313" key="10">
    <source>
        <dbReference type="EMBL" id="AKJ64096.1"/>
    </source>
</evidence>
<keyword evidence="4 8" id="KW-0028">Amino-acid biosynthesis</keyword>
<evidence type="ECO:0000256" key="1">
    <source>
        <dbReference type="ARBA" id="ARBA00005196"/>
    </source>
</evidence>
<comment type="pathway">
    <text evidence="1 8">Amino-acid biosynthesis; L-lysine biosynthesis via DAP pathway; DL-2,6-diaminopimelate from LL-2,6-diaminopimelate: step 1/1.</text>
</comment>
<comment type="caution">
    <text evidence="8">Lacks conserved residue(s) required for the propagation of feature annotation.</text>
</comment>
<reference evidence="11" key="1">
    <citation type="submission" date="2015-02" db="EMBL/GenBank/DDBJ databases">
        <title>Description and complete genome sequence of the first cultured representative of the subdivision 5 of the Verrucomicrobia phylum.</title>
        <authorList>
            <person name="Spring S."/>
            <person name="Bunk B."/>
            <person name="Sproer C."/>
            <person name="Klenk H.-P."/>
        </authorList>
    </citation>
    <scope>NUCLEOTIDE SEQUENCE [LARGE SCALE GENOMIC DNA]</scope>
    <source>
        <strain evidence="11">L21-Fru-AB</strain>
    </source>
</reference>
<dbReference type="Pfam" id="PF01678">
    <property type="entry name" value="DAP_epimerase"/>
    <property type="match status" value="2"/>
</dbReference>
<keyword evidence="6 8" id="KW-0413">Isomerase</keyword>
<feature type="binding site" evidence="8">
    <location>
        <position position="13"/>
    </location>
    <ligand>
        <name>substrate</name>
    </ligand>
</feature>
<comment type="subcellular location">
    <subcellularLocation>
        <location evidence="8">Cytoplasm</location>
    </subcellularLocation>
</comment>
<dbReference type="UniPathway" id="UPA00034">
    <property type="reaction ID" value="UER00025"/>
</dbReference>
<feature type="binding site" evidence="8">
    <location>
        <begin position="209"/>
        <end position="210"/>
    </location>
    <ligand>
        <name>substrate</name>
    </ligand>
</feature>
<accession>A0A0G3EC65</accession>
<feature type="binding site" evidence="8">
    <location>
        <position position="180"/>
    </location>
    <ligand>
        <name>substrate</name>
    </ligand>
</feature>
<dbReference type="OrthoDB" id="9805408at2"/>
<gene>
    <name evidence="8 10" type="primary">dapF</name>
    <name evidence="10" type="ORF">L21SP4_00833</name>
</gene>
<reference evidence="10 11" key="2">
    <citation type="journal article" date="2016" name="ISME J.">
        <title>Characterization of the first cultured representative of Verrucomicrobia subdivision 5 indicates the proposal of a novel phylum.</title>
        <authorList>
            <person name="Spring S."/>
            <person name="Bunk B."/>
            <person name="Sproer C."/>
            <person name="Schumann P."/>
            <person name="Rohde M."/>
            <person name="Tindall B.J."/>
            <person name="Klenk H.P."/>
        </authorList>
    </citation>
    <scope>NUCLEOTIDE SEQUENCE [LARGE SCALE GENOMIC DNA]</scope>
    <source>
        <strain evidence="10 11">L21-Fru-AB</strain>
    </source>
</reference>
<dbReference type="GO" id="GO:0008837">
    <property type="term" value="F:diaminopimelate epimerase activity"/>
    <property type="evidence" value="ECO:0007669"/>
    <property type="project" value="UniProtKB-UniRule"/>
</dbReference>
<feature type="active site" description="Proton acceptor" evidence="8">
    <location>
        <position position="208"/>
    </location>
</feature>
<dbReference type="PATRIC" id="fig|1609981.3.peg.869"/>
<comment type="similarity">
    <text evidence="2 8">Belongs to the diaminopimelate epimerase family.</text>
</comment>
<feature type="active site" description="Proton donor" evidence="8">
    <location>
        <position position="74"/>
    </location>
</feature>
<comment type="catalytic activity">
    <reaction evidence="7 8">
        <text>(2S,6S)-2,6-diaminopimelate = meso-2,6-diaminopimelate</text>
        <dbReference type="Rhea" id="RHEA:15393"/>
        <dbReference type="ChEBI" id="CHEBI:57609"/>
        <dbReference type="ChEBI" id="CHEBI:57791"/>
        <dbReference type="EC" id="5.1.1.7"/>
    </reaction>
</comment>
<feature type="site" description="Could be important to modulate the pK values of the two catalytic cysteine residues" evidence="8">
    <location>
        <position position="148"/>
    </location>
</feature>
<sequence length="277" mass="30166">MNIDFWKMHGAGNDFILIDDREGGFPADDPQLIAEMARRRTGIGSEGLILIQRSGEADLRMRFFNPDGGEVEMCGNGARCFARLAFDLGAAPRAMEFETVAGRLGAEVLEDGSVRLRMTEPSGWVLDGRLEVEGEELRYDFVNTGVPHVVLTVEDLDDVDLEGTGAAVRYHPQFAPAGTNVNFMQGCDGNTLCVRTYERGVEGESGACGTGIVACGLTAARHGLTSLPVTVRAGSGDLLEVDRREENECGPRVTLTGPAVYVYRGRWRPSPRQNKHF</sequence>
<feature type="binding site" evidence="8">
    <location>
        <begin position="75"/>
        <end position="76"/>
    </location>
    <ligand>
        <name>substrate</name>
    </ligand>
</feature>
<dbReference type="NCBIfam" id="TIGR00652">
    <property type="entry name" value="DapF"/>
    <property type="match status" value="1"/>
</dbReference>
<dbReference type="Gene3D" id="3.10.310.10">
    <property type="entry name" value="Diaminopimelate Epimerase, Chain A, domain 1"/>
    <property type="match status" value="2"/>
</dbReference>
<organism evidence="10 11">
    <name type="scientific">Kiritimatiella glycovorans</name>
    <dbReference type="NCBI Taxonomy" id="1307763"/>
    <lineage>
        <taxon>Bacteria</taxon>
        <taxon>Pseudomonadati</taxon>
        <taxon>Kiritimatiellota</taxon>
        <taxon>Kiritimatiellia</taxon>
        <taxon>Kiritimatiellales</taxon>
        <taxon>Kiritimatiellaceae</taxon>
        <taxon>Kiritimatiella</taxon>
    </lineage>
</organism>
<dbReference type="KEGG" id="vbl:L21SP4_00833"/>
<evidence type="ECO:0000256" key="5">
    <source>
        <dbReference type="ARBA" id="ARBA00023154"/>
    </source>
</evidence>
<dbReference type="Proteomes" id="UP000035268">
    <property type="component" value="Chromosome"/>
</dbReference>
<dbReference type="PROSITE" id="PS01326">
    <property type="entry name" value="DAP_EPIMERASE"/>
    <property type="match status" value="1"/>
</dbReference>
<keyword evidence="8" id="KW-0963">Cytoplasm</keyword>
<evidence type="ECO:0000256" key="3">
    <source>
        <dbReference type="ARBA" id="ARBA00013080"/>
    </source>
</evidence>
<feature type="site" description="Could be important to modulate the pK values of the two catalytic cysteine residues" evidence="8">
    <location>
        <position position="198"/>
    </location>
</feature>
<dbReference type="STRING" id="1307763.L21SP4_00833"/>